<comment type="caution">
    <text evidence="2">The sequence shown here is derived from an EMBL/GenBank/DDBJ whole genome shotgun (WGS) entry which is preliminary data.</text>
</comment>
<protein>
    <submittedName>
        <fullName evidence="2">Gamma-glutamylcyclotransferase (GGCT)/AIG2-like uncharacterized protein YtfP</fullName>
    </submittedName>
</protein>
<dbReference type="RefSeq" id="WP_307594152.1">
    <property type="nucleotide sequence ID" value="NZ_JAUSRV010000006.1"/>
</dbReference>
<dbReference type="InterPro" id="IPR009288">
    <property type="entry name" value="AIG2-like_dom"/>
</dbReference>
<dbReference type="AlphaFoldDB" id="A0AAW8EH75"/>
<dbReference type="InterPro" id="IPR036568">
    <property type="entry name" value="GGCT-like_sf"/>
</dbReference>
<accession>A0AAW8EH75</accession>
<organism evidence="2 3">
    <name type="scientific">Variovorax paradoxus</name>
    <dbReference type="NCBI Taxonomy" id="34073"/>
    <lineage>
        <taxon>Bacteria</taxon>
        <taxon>Pseudomonadati</taxon>
        <taxon>Pseudomonadota</taxon>
        <taxon>Betaproteobacteria</taxon>
        <taxon>Burkholderiales</taxon>
        <taxon>Comamonadaceae</taxon>
        <taxon>Variovorax</taxon>
    </lineage>
</organism>
<feature type="domain" description="Gamma-glutamylcyclotransferase AIG2-like" evidence="1">
    <location>
        <begin position="19"/>
        <end position="136"/>
    </location>
</feature>
<dbReference type="InterPro" id="IPR013024">
    <property type="entry name" value="GGCT-like"/>
</dbReference>
<name>A0AAW8EH75_VARPD</name>
<dbReference type="CDD" id="cd06661">
    <property type="entry name" value="GGCT_like"/>
    <property type="match status" value="1"/>
</dbReference>
<proteinExistence type="predicted"/>
<dbReference type="Gene3D" id="3.10.490.10">
    <property type="entry name" value="Gamma-glutamyl cyclotransferase-like"/>
    <property type="match status" value="1"/>
</dbReference>
<gene>
    <name evidence="2" type="ORF">J2W39_002881</name>
</gene>
<reference evidence="2" key="1">
    <citation type="submission" date="2023-07" db="EMBL/GenBank/DDBJ databases">
        <title>Sorghum-associated microbial communities from plants grown in Nebraska, USA.</title>
        <authorList>
            <person name="Schachtman D."/>
        </authorList>
    </citation>
    <scope>NUCLEOTIDE SEQUENCE</scope>
    <source>
        <strain evidence="2">DS3315</strain>
    </source>
</reference>
<evidence type="ECO:0000259" key="1">
    <source>
        <dbReference type="Pfam" id="PF06094"/>
    </source>
</evidence>
<evidence type="ECO:0000313" key="2">
    <source>
        <dbReference type="EMBL" id="MDP9971644.1"/>
    </source>
</evidence>
<dbReference type="SUPFAM" id="SSF110857">
    <property type="entry name" value="Gamma-glutamyl cyclotransferase-like"/>
    <property type="match status" value="1"/>
</dbReference>
<dbReference type="EMBL" id="JAUSRV010000006">
    <property type="protein sequence ID" value="MDP9971644.1"/>
    <property type="molecule type" value="Genomic_DNA"/>
</dbReference>
<sequence>MPQSPGPDVAPDAGAQRHVFVYGTLRRGGRNDIARYRPVPVHVADASIAATLYDLGAYPGAVLGGQRRVVGEIYRVARQVEAELDRLEGVAGDGSGEYIRRPLIVEAGAQRFECLVYEIHPSRIEGRAVIDSGDWMAHAAAK</sequence>
<evidence type="ECO:0000313" key="3">
    <source>
        <dbReference type="Proteomes" id="UP001224845"/>
    </source>
</evidence>
<dbReference type="Pfam" id="PF06094">
    <property type="entry name" value="GGACT"/>
    <property type="match status" value="1"/>
</dbReference>
<dbReference type="Proteomes" id="UP001224845">
    <property type="component" value="Unassembled WGS sequence"/>
</dbReference>